<dbReference type="GO" id="GO:0006518">
    <property type="term" value="P:peptide metabolic process"/>
    <property type="evidence" value="ECO:0007669"/>
    <property type="project" value="TreeGrafter"/>
</dbReference>
<dbReference type="PANTHER" id="PTHR11804:SF5">
    <property type="entry name" value="OLIGOENDOPEPTIDASE F"/>
    <property type="match status" value="1"/>
</dbReference>
<dbReference type="Gene3D" id="1.20.140.70">
    <property type="entry name" value="Oligopeptidase f, N-terminal domain"/>
    <property type="match status" value="1"/>
</dbReference>
<keyword evidence="1 6" id="KW-0645">Protease</keyword>
<name>A0A1M5TJ23_9BACT</name>
<sequence length="579" mass="67612">MKWNLKTLYSQPDEKIIRKDLENSLKKAKSLVLKYENLINENINSETAKQIFLEIEELLNKLSKPLQYTELLFSENTLNTFSQQLYSLTNQFYSKIMEIISPLNTYFAKLSNKKLEELAENIPEYSNFIKKILEEKKHILSKDAEKILAATSISRREAIAELYGKITSSYIFKIKIDGQVKKLTDSEVRALRKSPNSSLRKKAMKTLLDRYDKDNIVINGLYNLVVKDYDTEARLRNYNEPISMRNMENRVSDISVKKLIDITLDNIDLVHKYYNWKSDVMKETLTPADIYAPIGKSLKKYSFEEAKEIVLEAYYEFDEKVGNIIKEFFEEERIHSDITQGKIGGAFCAYYSPTIKPYILINFTGNISDVMALAHELGHGLHGVLSSKQTYLNYHTPLTMAELASVFGEFLVFEKLKNQLIGEERNYFIASKLEEIFATMFRQNMFVRFEIQAHNTINTQGMATWEELSKIYEKELQLMFGNSVKITPEYRYEWATIPHLFHTPFYVYAYNYANCLVIALYEKYLEEGKNFAPKYIELLESGGKNKPEHLLKKVGINIDNEDFWQKAFDFLNKMLKEII</sequence>
<protein>
    <submittedName>
        <fullName evidence="9">Oligoendopeptidase F</fullName>
    </submittedName>
</protein>
<dbReference type="GO" id="GO:0006508">
    <property type="term" value="P:proteolysis"/>
    <property type="evidence" value="ECO:0007669"/>
    <property type="project" value="UniProtKB-KW"/>
</dbReference>
<evidence type="ECO:0000256" key="1">
    <source>
        <dbReference type="ARBA" id="ARBA00022670"/>
    </source>
</evidence>
<accession>A0A1M5TJ23</accession>
<dbReference type="GO" id="GO:0004222">
    <property type="term" value="F:metalloendopeptidase activity"/>
    <property type="evidence" value="ECO:0007669"/>
    <property type="project" value="InterPro"/>
</dbReference>
<dbReference type="Proteomes" id="UP000242592">
    <property type="component" value="Unassembled WGS sequence"/>
</dbReference>
<evidence type="ECO:0000256" key="3">
    <source>
        <dbReference type="ARBA" id="ARBA00022801"/>
    </source>
</evidence>
<evidence type="ECO:0000313" key="10">
    <source>
        <dbReference type="Proteomes" id="UP000242592"/>
    </source>
</evidence>
<feature type="domain" description="Oligopeptidase F N-terminal" evidence="8">
    <location>
        <begin position="108"/>
        <end position="169"/>
    </location>
</feature>
<dbReference type="AlphaFoldDB" id="A0A1M5TJ23"/>
<dbReference type="InterPro" id="IPR013647">
    <property type="entry name" value="OligopepF_N_dom"/>
</dbReference>
<dbReference type="InterPro" id="IPR045090">
    <property type="entry name" value="Pept_M3A_M3B"/>
</dbReference>
<dbReference type="PANTHER" id="PTHR11804">
    <property type="entry name" value="PROTEASE M3 THIMET OLIGOPEPTIDASE-RELATED"/>
    <property type="match status" value="1"/>
</dbReference>
<proteinExistence type="inferred from homology"/>
<gene>
    <name evidence="9" type="ORF">SAMN02745199_1344</name>
</gene>
<feature type="domain" description="Peptidase M3A/M3B catalytic" evidence="7">
    <location>
        <begin position="191"/>
        <end position="569"/>
    </location>
</feature>
<keyword evidence="2 6" id="KW-0479">Metal-binding</keyword>
<evidence type="ECO:0000313" key="9">
    <source>
        <dbReference type="EMBL" id="SHH50772.1"/>
    </source>
</evidence>
<comment type="cofactor">
    <cofactor evidence="6">
        <name>Zn(2+)</name>
        <dbReference type="ChEBI" id="CHEBI:29105"/>
    </cofactor>
    <text evidence="6">Binds 1 zinc ion.</text>
</comment>
<dbReference type="InterPro" id="IPR001567">
    <property type="entry name" value="Pept_M3A_M3B_dom"/>
</dbReference>
<reference evidence="10" key="1">
    <citation type="submission" date="2016-11" db="EMBL/GenBank/DDBJ databases">
        <authorList>
            <person name="Varghese N."/>
            <person name="Submissions S."/>
        </authorList>
    </citation>
    <scope>NUCLEOTIDE SEQUENCE [LARGE SCALE GENOMIC DNA]</scope>
    <source>
        <strain evidence="10">DSM 15807</strain>
    </source>
</reference>
<dbReference type="Gene3D" id="1.10.1370.20">
    <property type="entry name" value="Oligoendopeptidase f, C-terminal domain"/>
    <property type="match status" value="1"/>
</dbReference>
<evidence type="ECO:0000259" key="8">
    <source>
        <dbReference type="Pfam" id="PF08439"/>
    </source>
</evidence>
<dbReference type="CDD" id="cd09610">
    <property type="entry name" value="M3B_PepF"/>
    <property type="match status" value="1"/>
</dbReference>
<keyword evidence="4 6" id="KW-0862">Zinc</keyword>
<dbReference type="Pfam" id="PF01432">
    <property type="entry name" value="Peptidase_M3"/>
    <property type="match status" value="1"/>
</dbReference>
<organism evidence="9 10">
    <name type="scientific">Thermosipho atlanticus DSM 15807</name>
    <dbReference type="NCBI Taxonomy" id="1123380"/>
    <lineage>
        <taxon>Bacteria</taxon>
        <taxon>Thermotogati</taxon>
        <taxon>Thermotogota</taxon>
        <taxon>Thermotogae</taxon>
        <taxon>Thermotogales</taxon>
        <taxon>Fervidobacteriaceae</taxon>
        <taxon>Thermosipho</taxon>
    </lineage>
</organism>
<dbReference type="InterPro" id="IPR042088">
    <property type="entry name" value="OligoPept_F_C"/>
</dbReference>
<dbReference type="EMBL" id="FQXN01000005">
    <property type="protein sequence ID" value="SHH50772.1"/>
    <property type="molecule type" value="Genomic_DNA"/>
</dbReference>
<evidence type="ECO:0000256" key="6">
    <source>
        <dbReference type="RuleBase" id="RU003435"/>
    </source>
</evidence>
<evidence type="ECO:0000256" key="2">
    <source>
        <dbReference type="ARBA" id="ARBA00022723"/>
    </source>
</evidence>
<evidence type="ECO:0000259" key="7">
    <source>
        <dbReference type="Pfam" id="PF01432"/>
    </source>
</evidence>
<evidence type="ECO:0000256" key="5">
    <source>
        <dbReference type="ARBA" id="ARBA00023049"/>
    </source>
</evidence>
<comment type="similarity">
    <text evidence="6">Belongs to the peptidase M3 family.</text>
</comment>
<dbReference type="GO" id="GO:0046872">
    <property type="term" value="F:metal ion binding"/>
    <property type="evidence" value="ECO:0007669"/>
    <property type="project" value="UniProtKB-UniRule"/>
</dbReference>
<keyword evidence="10" id="KW-1185">Reference proteome</keyword>
<dbReference type="OrthoDB" id="9769691at2"/>
<evidence type="ECO:0000256" key="4">
    <source>
        <dbReference type="ARBA" id="ARBA00022833"/>
    </source>
</evidence>
<dbReference type="SUPFAM" id="SSF55486">
    <property type="entry name" value="Metalloproteases ('zincins'), catalytic domain"/>
    <property type="match status" value="1"/>
</dbReference>
<dbReference type="Pfam" id="PF08439">
    <property type="entry name" value="Peptidase_M3_N"/>
    <property type="match status" value="1"/>
</dbReference>
<keyword evidence="5 6" id="KW-0482">Metalloprotease</keyword>
<dbReference type="STRING" id="1123380.SAMN02745199_1344"/>
<keyword evidence="3 6" id="KW-0378">Hydrolase</keyword>
<dbReference type="RefSeq" id="WP_073073441.1">
    <property type="nucleotide sequence ID" value="NZ_FQXN01000005.1"/>
</dbReference>